<proteinExistence type="predicted"/>
<name>A0A0E9WR20_ANGAN</name>
<sequence>MNLNMVLYFKSIYSAQLSLPVTFKLENTQHFKPGEEGLWLHYHDLASSFSLCEEILPYICVDSHAV</sequence>
<dbReference type="AlphaFoldDB" id="A0A0E9WR20"/>
<dbReference type="EMBL" id="GBXM01015770">
    <property type="protein sequence ID" value="JAH92807.1"/>
    <property type="molecule type" value="Transcribed_RNA"/>
</dbReference>
<accession>A0A0E9WR20</accession>
<evidence type="ECO:0000313" key="1">
    <source>
        <dbReference type="EMBL" id="JAH92807.1"/>
    </source>
</evidence>
<organism evidence="1">
    <name type="scientific">Anguilla anguilla</name>
    <name type="common">European freshwater eel</name>
    <name type="synonym">Muraena anguilla</name>
    <dbReference type="NCBI Taxonomy" id="7936"/>
    <lineage>
        <taxon>Eukaryota</taxon>
        <taxon>Metazoa</taxon>
        <taxon>Chordata</taxon>
        <taxon>Craniata</taxon>
        <taxon>Vertebrata</taxon>
        <taxon>Euteleostomi</taxon>
        <taxon>Actinopterygii</taxon>
        <taxon>Neopterygii</taxon>
        <taxon>Teleostei</taxon>
        <taxon>Anguilliformes</taxon>
        <taxon>Anguillidae</taxon>
        <taxon>Anguilla</taxon>
    </lineage>
</organism>
<reference evidence="1" key="2">
    <citation type="journal article" date="2015" name="Fish Shellfish Immunol.">
        <title>Early steps in the European eel (Anguilla anguilla)-Vibrio vulnificus interaction in the gills: Role of the RtxA13 toxin.</title>
        <authorList>
            <person name="Callol A."/>
            <person name="Pajuelo D."/>
            <person name="Ebbesson L."/>
            <person name="Teles M."/>
            <person name="MacKenzie S."/>
            <person name="Amaro C."/>
        </authorList>
    </citation>
    <scope>NUCLEOTIDE SEQUENCE</scope>
</reference>
<reference evidence="1" key="1">
    <citation type="submission" date="2014-11" db="EMBL/GenBank/DDBJ databases">
        <authorList>
            <person name="Amaro Gonzalez C."/>
        </authorList>
    </citation>
    <scope>NUCLEOTIDE SEQUENCE</scope>
</reference>
<protein>
    <submittedName>
        <fullName evidence="1">Uncharacterized protein</fullName>
    </submittedName>
</protein>